<sequence length="120" mass="13037">MAHLENADGQGQLLIGERLSPVSYRVVAEEADGGLAVRVDLQAPRDWLIKQGFKRRATLVLASGDRVEVVHEDEVDVSDSLAIVLKTERLVYDGGKALLEAFPELRSEDAGEKQPGNASL</sequence>
<proteinExistence type="predicted"/>
<name>A0ABX5NW45_9HYPH</name>
<evidence type="ECO:0000313" key="1">
    <source>
        <dbReference type="EMBL" id="PYB73987.1"/>
    </source>
</evidence>
<comment type="caution">
    <text evidence="1">The sequence shown here is derived from an EMBL/GenBank/DDBJ whole genome shotgun (WGS) entry which is preliminary data.</text>
</comment>
<evidence type="ECO:0000313" key="2">
    <source>
        <dbReference type="Proteomes" id="UP000247536"/>
    </source>
</evidence>
<dbReference type="RefSeq" id="WP_110791123.1">
    <property type="nucleotide sequence ID" value="NZ_QJRY01000003.1"/>
</dbReference>
<organism evidence="1 2">
    <name type="scientific">Rhizobium wuzhouense</name>
    <dbReference type="NCBI Taxonomy" id="1986026"/>
    <lineage>
        <taxon>Bacteria</taxon>
        <taxon>Pseudomonadati</taxon>
        <taxon>Pseudomonadota</taxon>
        <taxon>Alphaproteobacteria</taxon>
        <taxon>Hyphomicrobiales</taxon>
        <taxon>Rhizobiaceae</taxon>
        <taxon>Rhizobium/Agrobacterium group</taxon>
        <taxon>Rhizobium</taxon>
    </lineage>
</organism>
<reference evidence="1 2" key="1">
    <citation type="submission" date="2018-06" db="EMBL/GenBank/DDBJ databases">
        <title>Rhizobium wuzhouense sp. nov., isolated from roots of Oryza officinalis.</title>
        <authorList>
            <person name="Yuan T."/>
        </authorList>
    </citation>
    <scope>NUCLEOTIDE SEQUENCE [LARGE SCALE GENOMIC DNA]</scope>
    <source>
        <strain evidence="1 2">W44</strain>
    </source>
</reference>
<keyword evidence="2" id="KW-1185">Reference proteome</keyword>
<protein>
    <submittedName>
        <fullName evidence="1">Uncharacterized protein</fullName>
    </submittedName>
</protein>
<dbReference type="Proteomes" id="UP000247536">
    <property type="component" value="Unassembled WGS sequence"/>
</dbReference>
<accession>A0ABX5NW45</accession>
<dbReference type="EMBL" id="QJRY01000003">
    <property type="protein sequence ID" value="PYB73987.1"/>
    <property type="molecule type" value="Genomic_DNA"/>
</dbReference>
<gene>
    <name evidence="1" type="ORF">DMY87_09720</name>
</gene>